<protein>
    <recommendedName>
        <fullName evidence="3">Iron-binding protein IscA</fullName>
    </recommendedName>
    <alternativeName>
        <fullName evidence="4">Iron-sulfur cluster assembly protein</fullName>
    </alternativeName>
</protein>
<comment type="cofactor">
    <cofactor evidence="1">
        <name>Fe cation</name>
        <dbReference type="ChEBI" id="CHEBI:24875"/>
    </cofactor>
</comment>
<dbReference type="KEGG" id="nwa:Nwat_1478"/>
<evidence type="ECO:0000259" key="5">
    <source>
        <dbReference type="Pfam" id="PF01521"/>
    </source>
</evidence>
<dbReference type="PANTHER" id="PTHR10072">
    <property type="entry name" value="IRON-SULFUR CLUSTER ASSEMBLY PROTEIN"/>
    <property type="match status" value="1"/>
</dbReference>
<feature type="domain" description="Core" evidence="5">
    <location>
        <begin position="1"/>
        <end position="103"/>
    </location>
</feature>
<dbReference type="GO" id="GO:0005737">
    <property type="term" value="C:cytoplasm"/>
    <property type="evidence" value="ECO:0007669"/>
    <property type="project" value="TreeGrafter"/>
</dbReference>
<dbReference type="FunFam" id="2.60.300.12:FF:000001">
    <property type="entry name" value="Iron-binding protein IscA"/>
    <property type="match status" value="1"/>
</dbReference>
<comment type="similarity">
    <text evidence="2">Belongs to the HesB/IscA family.</text>
</comment>
<evidence type="ECO:0000256" key="1">
    <source>
        <dbReference type="ARBA" id="ARBA00001962"/>
    </source>
</evidence>
<dbReference type="InterPro" id="IPR016092">
    <property type="entry name" value="ATAP"/>
</dbReference>
<gene>
    <name evidence="6" type="ordered locus">Nwat_1478</name>
</gene>
<dbReference type="eggNOG" id="COG0316">
    <property type="taxonomic scope" value="Bacteria"/>
</dbReference>
<dbReference type="Proteomes" id="UP000000393">
    <property type="component" value="Chromosome"/>
</dbReference>
<name>D8K660_NITWC</name>
<dbReference type="InterPro" id="IPR050322">
    <property type="entry name" value="Fe-S_cluster_asmbl/transfer"/>
</dbReference>
<evidence type="ECO:0000313" key="6">
    <source>
        <dbReference type="EMBL" id="ADJ28387.1"/>
    </source>
</evidence>
<accession>D8K660</accession>
<dbReference type="EMBL" id="CP002086">
    <property type="protein sequence ID" value="ADJ28387.1"/>
    <property type="molecule type" value="Genomic_DNA"/>
</dbReference>
<dbReference type="InterPro" id="IPR017870">
    <property type="entry name" value="FeS_cluster_insertion_CS"/>
</dbReference>
<proteinExistence type="inferred from homology"/>
<dbReference type="GO" id="GO:0016226">
    <property type="term" value="P:iron-sulfur cluster assembly"/>
    <property type="evidence" value="ECO:0007669"/>
    <property type="project" value="InterPro"/>
</dbReference>
<dbReference type="OrthoDB" id="9801228at2"/>
<dbReference type="AlphaFoldDB" id="D8K660"/>
<dbReference type="Pfam" id="PF01521">
    <property type="entry name" value="Fe-S_biosyn"/>
    <property type="match status" value="1"/>
</dbReference>
<dbReference type="NCBIfam" id="TIGR00049">
    <property type="entry name" value="iron-sulfur cluster assembly accessory protein"/>
    <property type="match status" value="1"/>
</dbReference>
<dbReference type="RefSeq" id="WP_013220479.1">
    <property type="nucleotide sequence ID" value="NC_014315.1"/>
</dbReference>
<dbReference type="STRING" id="105559.Nwat_1478"/>
<dbReference type="GO" id="GO:0051537">
    <property type="term" value="F:2 iron, 2 sulfur cluster binding"/>
    <property type="evidence" value="ECO:0007669"/>
    <property type="project" value="TreeGrafter"/>
</dbReference>
<evidence type="ECO:0000256" key="3">
    <source>
        <dbReference type="ARBA" id="ARBA00014591"/>
    </source>
</evidence>
<evidence type="ECO:0000313" key="7">
    <source>
        <dbReference type="Proteomes" id="UP000000393"/>
    </source>
</evidence>
<dbReference type="InterPro" id="IPR035903">
    <property type="entry name" value="HesB-like_dom_sf"/>
</dbReference>
<dbReference type="PROSITE" id="PS01152">
    <property type="entry name" value="HESB"/>
    <property type="match status" value="1"/>
</dbReference>
<reference evidence="6 7" key="1">
    <citation type="submission" date="2010-06" db="EMBL/GenBank/DDBJ databases">
        <title>Complete sequence of chromosome of Nitrosococcus watsoni C-113.</title>
        <authorList>
            <consortium name="US DOE Joint Genome Institute"/>
            <person name="Lucas S."/>
            <person name="Copeland A."/>
            <person name="Lapidus A."/>
            <person name="Cheng J.-F."/>
            <person name="Bruce D."/>
            <person name="Goodwin L."/>
            <person name="Pitluck S."/>
            <person name="Malfatti S.A."/>
            <person name="Chain P.S.G."/>
            <person name="Land M."/>
            <person name="Hauser L."/>
            <person name="Kyrpides N."/>
            <person name="Ivanova N."/>
            <person name="Cambell M.A."/>
            <person name="Heidelberg J.F."/>
            <person name="Klotz M.G."/>
            <person name="Woyke T."/>
        </authorList>
    </citation>
    <scope>NUCLEOTIDE SEQUENCE [LARGE SCALE GENOMIC DNA]</scope>
    <source>
        <strain evidence="6 7">C-113</strain>
    </source>
</reference>
<dbReference type="InterPro" id="IPR000361">
    <property type="entry name" value="ATAP_core_dom"/>
</dbReference>
<dbReference type="SUPFAM" id="SSF89360">
    <property type="entry name" value="HesB-like domain"/>
    <property type="match status" value="1"/>
</dbReference>
<dbReference type="HOGENOM" id="CLU_069054_5_1_6"/>
<dbReference type="PANTHER" id="PTHR10072:SF41">
    <property type="entry name" value="IRON-SULFUR CLUSTER ASSEMBLY 1 HOMOLOG, MITOCHONDRIAL"/>
    <property type="match status" value="1"/>
</dbReference>
<keyword evidence="7" id="KW-1185">Reference proteome</keyword>
<dbReference type="Gene3D" id="2.60.300.12">
    <property type="entry name" value="HesB-like domain"/>
    <property type="match status" value="1"/>
</dbReference>
<organism evidence="6 7">
    <name type="scientific">Nitrosococcus watsoni (strain C-113)</name>
    <dbReference type="NCBI Taxonomy" id="105559"/>
    <lineage>
        <taxon>Bacteria</taxon>
        <taxon>Pseudomonadati</taxon>
        <taxon>Pseudomonadota</taxon>
        <taxon>Gammaproteobacteria</taxon>
        <taxon>Chromatiales</taxon>
        <taxon>Chromatiaceae</taxon>
        <taxon>Nitrosococcus</taxon>
    </lineage>
</organism>
<evidence type="ECO:0000256" key="2">
    <source>
        <dbReference type="ARBA" id="ARBA00006718"/>
    </source>
</evidence>
<sequence>MAITVTASALKQIKKVLSQQENVEGLRVGVKKSGCSGYAYVLDFAKQVKSEDTVFNHDGVKILVDKQSLNFIDGTELDYRREGLNESFKFQNPNVTGTCGCGESFSM</sequence>
<evidence type="ECO:0000256" key="4">
    <source>
        <dbReference type="ARBA" id="ARBA00032050"/>
    </source>
</evidence>